<accession>A0A1T4P8F9</accession>
<dbReference type="SMART" id="SM00530">
    <property type="entry name" value="HTH_XRE"/>
    <property type="match status" value="1"/>
</dbReference>
<evidence type="ECO:0000256" key="1">
    <source>
        <dbReference type="ARBA" id="ARBA00023125"/>
    </source>
</evidence>
<keyword evidence="4" id="KW-1185">Reference proteome</keyword>
<dbReference type="EMBL" id="FUXL01000003">
    <property type="protein sequence ID" value="SJZ87784.1"/>
    <property type="molecule type" value="Genomic_DNA"/>
</dbReference>
<gene>
    <name evidence="3" type="ORF">SAMN05428963_103390</name>
</gene>
<organism evidence="3 4">
    <name type="scientific">Consotaella salsifontis</name>
    <dbReference type="NCBI Taxonomy" id="1365950"/>
    <lineage>
        <taxon>Bacteria</taxon>
        <taxon>Pseudomonadati</taxon>
        <taxon>Pseudomonadota</taxon>
        <taxon>Alphaproteobacteria</taxon>
        <taxon>Hyphomicrobiales</taxon>
        <taxon>Aurantimonadaceae</taxon>
        <taxon>Consotaella</taxon>
    </lineage>
</organism>
<dbReference type="PANTHER" id="PTHR46558">
    <property type="entry name" value="TRACRIPTIONAL REGULATORY PROTEIN-RELATED-RELATED"/>
    <property type="match status" value="1"/>
</dbReference>
<evidence type="ECO:0000313" key="4">
    <source>
        <dbReference type="Proteomes" id="UP000190135"/>
    </source>
</evidence>
<name>A0A1T4P8F9_9HYPH</name>
<dbReference type="Pfam" id="PF01381">
    <property type="entry name" value="HTH_3"/>
    <property type="match status" value="1"/>
</dbReference>
<feature type="domain" description="HTH cro/C1-type" evidence="2">
    <location>
        <begin position="15"/>
        <end position="69"/>
    </location>
</feature>
<dbReference type="AlphaFoldDB" id="A0A1T4P8F9"/>
<dbReference type="OrthoDB" id="9797172at2"/>
<dbReference type="PANTHER" id="PTHR46558:SF11">
    <property type="entry name" value="HTH-TYPE TRANSCRIPTIONAL REGULATOR XRE"/>
    <property type="match status" value="1"/>
</dbReference>
<sequence length="117" mass="13360">MSIELEIDRHVGRQLQQVRRRKKVSQTELGNAIGVTFQQVQKYEKGINRISASKLVLISNFLQIPIAYFFENCPGLDDEESARPVVVFREPQQIANLAPDVRSAFLTLAEAVHRARR</sequence>
<dbReference type="STRING" id="1365950.SAMN05428963_103390"/>
<dbReference type="CDD" id="cd00093">
    <property type="entry name" value="HTH_XRE"/>
    <property type="match status" value="1"/>
</dbReference>
<evidence type="ECO:0000313" key="3">
    <source>
        <dbReference type="EMBL" id="SJZ87784.1"/>
    </source>
</evidence>
<dbReference type="SUPFAM" id="SSF47413">
    <property type="entry name" value="lambda repressor-like DNA-binding domains"/>
    <property type="match status" value="1"/>
</dbReference>
<dbReference type="Gene3D" id="1.10.260.40">
    <property type="entry name" value="lambda repressor-like DNA-binding domains"/>
    <property type="match status" value="1"/>
</dbReference>
<proteinExistence type="predicted"/>
<dbReference type="RefSeq" id="WP_131829873.1">
    <property type="nucleotide sequence ID" value="NZ_FUXL01000003.1"/>
</dbReference>
<dbReference type="Proteomes" id="UP000190135">
    <property type="component" value="Unassembled WGS sequence"/>
</dbReference>
<protein>
    <submittedName>
        <fullName evidence="3">Transcriptional regulator, contains XRE-family HTH domain</fullName>
    </submittedName>
</protein>
<dbReference type="InterPro" id="IPR001387">
    <property type="entry name" value="Cro/C1-type_HTH"/>
</dbReference>
<evidence type="ECO:0000259" key="2">
    <source>
        <dbReference type="PROSITE" id="PS50943"/>
    </source>
</evidence>
<keyword evidence="1" id="KW-0238">DNA-binding</keyword>
<dbReference type="InterPro" id="IPR010982">
    <property type="entry name" value="Lambda_DNA-bd_dom_sf"/>
</dbReference>
<dbReference type="PROSITE" id="PS50943">
    <property type="entry name" value="HTH_CROC1"/>
    <property type="match status" value="1"/>
</dbReference>
<dbReference type="GO" id="GO:0003677">
    <property type="term" value="F:DNA binding"/>
    <property type="evidence" value="ECO:0007669"/>
    <property type="project" value="UniProtKB-KW"/>
</dbReference>
<reference evidence="3 4" key="1">
    <citation type="submission" date="2017-02" db="EMBL/GenBank/DDBJ databases">
        <authorList>
            <person name="Peterson S.W."/>
        </authorList>
    </citation>
    <scope>NUCLEOTIDE SEQUENCE [LARGE SCALE GENOMIC DNA]</scope>
    <source>
        <strain evidence="3 4">USBA 369</strain>
    </source>
</reference>